<keyword evidence="7" id="KW-0508">mRNA splicing</keyword>
<keyword evidence="8" id="KW-0539">Nucleus</keyword>
<dbReference type="FunFam" id="3.30.70.330:FF:000059">
    <property type="entry name" value="splicing factor 3B subunit 4"/>
    <property type="match status" value="1"/>
</dbReference>
<dbReference type="GO" id="GO:0003723">
    <property type="term" value="F:RNA binding"/>
    <property type="evidence" value="ECO:0007669"/>
    <property type="project" value="UniProtKB-UniRule"/>
</dbReference>
<dbReference type="GO" id="GO:0005730">
    <property type="term" value="C:nucleolus"/>
    <property type="evidence" value="ECO:0007669"/>
    <property type="project" value="TreeGrafter"/>
</dbReference>
<dbReference type="GO" id="GO:0006397">
    <property type="term" value="P:mRNA processing"/>
    <property type="evidence" value="ECO:0007669"/>
    <property type="project" value="UniProtKB-KW"/>
</dbReference>
<evidence type="ECO:0000259" key="11">
    <source>
        <dbReference type="PROSITE" id="PS50102"/>
    </source>
</evidence>
<evidence type="ECO:0000256" key="9">
    <source>
        <dbReference type="ARBA" id="ARBA00070533"/>
    </source>
</evidence>
<protein>
    <recommendedName>
        <fullName evidence="9">Splicing factor 3B subunit 4</fullName>
    </recommendedName>
</protein>
<name>A0A8C5Z7C3_MARMA</name>
<dbReference type="InterPro" id="IPR000504">
    <property type="entry name" value="RRM_dom"/>
</dbReference>
<evidence type="ECO:0000256" key="7">
    <source>
        <dbReference type="ARBA" id="ARBA00023187"/>
    </source>
</evidence>
<comment type="subcellular location">
    <subcellularLocation>
        <location evidence="1">Nucleus</location>
    </subcellularLocation>
</comment>
<evidence type="ECO:0000313" key="13">
    <source>
        <dbReference type="Proteomes" id="UP000694407"/>
    </source>
</evidence>
<dbReference type="PROSITE" id="PS50102">
    <property type="entry name" value="RRM"/>
    <property type="match status" value="2"/>
</dbReference>
<evidence type="ECO:0000313" key="12">
    <source>
        <dbReference type="Ensembl" id="ENSMMMP00000009964.1"/>
    </source>
</evidence>
<dbReference type="GeneTree" id="ENSGT00870000136537"/>
<dbReference type="GO" id="GO:0008380">
    <property type="term" value="P:RNA splicing"/>
    <property type="evidence" value="ECO:0007669"/>
    <property type="project" value="UniProtKB-KW"/>
</dbReference>
<dbReference type="Gene3D" id="3.30.70.330">
    <property type="match status" value="2"/>
</dbReference>
<dbReference type="Ensembl" id="ENSMMMT00000011354.1">
    <property type="protein sequence ID" value="ENSMMMP00000009964.1"/>
    <property type="gene ID" value="ENSMMMG00000008876.1"/>
</dbReference>
<reference evidence="12" key="2">
    <citation type="submission" date="2025-09" db="UniProtKB">
        <authorList>
            <consortium name="Ensembl"/>
        </authorList>
    </citation>
    <scope>IDENTIFICATION</scope>
</reference>
<dbReference type="FunFam" id="3.30.70.330:FF:000505">
    <property type="entry name" value="Splicing factor 3B subunit 4"/>
    <property type="match status" value="1"/>
</dbReference>
<dbReference type="GO" id="GO:0005686">
    <property type="term" value="C:U2 snRNP"/>
    <property type="evidence" value="ECO:0007669"/>
    <property type="project" value="TreeGrafter"/>
</dbReference>
<proteinExistence type="inferred from homology"/>
<evidence type="ECO:0000256" key="2">
    <source>
        <dbReference type="ARBA" id="ARBA00008363"/>
    </source>
</evidence>
<sequence>MHFHPDVSPSIPSPMELNQNATVYMGGLDEKVSEPLLWELFLQAGPMVNTHMPKYRATGQHQSYDFVEFLSEEDADCAIKIMNLIKLCGQPVCVNRASSHNKNLDVGVNIFIGNLDPEIDEKLLYDTFSAFGIILQTLKIMWDPDTGNSKGCAFINFALFDASDAAIEAMNGQYLCNHPITISYTFKKDSKGDCHGSAAE</sequence>
<dbReference type="InterPro" id="IPR034158">
    <property type="entry name" value="SF3B4_RRM1"/>
</dbReference>
<evidence type="ECO:0000256" key="8">
    <source>
        <dbReference type="ARBA" id="ARBA00023242"/>
    </source>
</evidence>
<dbReference type="GO" id="GO:0048026">
    <property type="term" value="P:positive regulation of mRNA splicing, via spliceosome"/>
    <property type="evidence" value="ECO:0007669"/>
    <property type="project" value="TreeGrafter"/>
</dbReference>
<dbReference type="GO" id="GO:0071011">
    <property type="term" value="C:precatalytic spliceosome"/>
    <property type="evidence" value="ECO:0007669"/>
    <property type="project" value="TreeGrafter"/>
</dbReference>
<feature type="domain" description="RRM" evidence="11">
    <location>
        <begin position="21"/>
        <end position="99"/>
    </location>
</feature>
<dbReference type="CDD" id="cd12335">
    <property type="entry name" value="RRM2_SF3B4"/>
    <property type="match status" value="1"/>
</dbReference>
<dbReference type="InterPro" id="IPR035979">
    <property type="entry name" value="RBD_domain_sf"/>
</dbReference>
<dbReference type="InterPro" id="IPR052084">
    <property type="entry name" value="SF3B4_spliceosome_assoc"/>
</dbReference>
<accession>A0A8C5Z7C3</accession>
<reference evidence="12" key="1">
    <citation type="submission" date="2025-08" db="UniProtKB">
        <authorList>
            <consortium name="Ensembl"/>
        </authorList>
    </citation>
    <scope>IDENTIFICATION</scope>
</reference>
<evidence type="ECO:0000256" key="5">
    <source>
        <dbReference type="ARBA" id="ARBA00022737"/>
    </source>
</evidence>
<keyword evidence="5" id="KW-0677">Repeat</keyword>
<dbReference type="Proteomes" id="UP000694407">
    <property type="component" value="Unplaced"/>
</dbReference>
<keyword evidence="3" id="KW-0507">mRNA processing</keyword>
<evidence type="ECO:0000256" key="4">
    <source>
        <dbReference type="ARBA" id="ARBA00022728"/>
    </source>
</evidence>
<evidence type="ECO:0000256" key="6">
    <source>
        <dbReference type="ARBA" id="ARBA00022884"/>
    </source>
</evidence>
<evidence type="ECO:0000256" key="3">
    <source>
        <dbReference type="ARBA" id="ARBA00022664"/>
    </source>
</evidence>
<dbReference type="Pfam" id="PF00076">
    <property type="entry name" value="RRM_1"/>
    <property type="match status" value="2"/>
</dbReference>
<dbReference type="AlphaFoldDB" id="A0A8C5Z7C3"/>
<dbReference type="InterPro" id="IPR034159">
    <property type="entry name" value="SF3B4_RRM2"/>
</dbReference>
<dbReference type="SUPFAM" id="SSF54928">
    <property type="entry name" value="RNA-binding domain, RBD"/>
    <property type="match status" value="1"/>
</dbReference>
<organism evidence="12 13">
    <name type="scientific">Marmota marmota marmota</name>
    <name type="common">Alpine marmot</name>
    <dbReference type="NCBI Taxonomy" id="9994"/>
    <lineage>
        <taxon>Eukaryota</taxon>
        <taxon>Metazoa</taxon>
        <taxon>Chordata</taxon>
        <taxon>Craniata</taxon>
        <taxon>Vertebrata</taxon>
        <taxon>Euteleostomi</taxon>
        <taxon>Mammalia</taxon>
        <taxon>Eutheria</taxon>
        <taxon>Euarchontoglires</taxon>
        <taxon>Glires</taxon>
        <taxon>Rodentia</taxon>
        <taxon>Sciuromorpha</taxon>
        <taxon>Sciuridae</taxon>
        <taxon>Xerinae</taxon>
        <taxon>Marmotini</taxon>
        <taxon>Marmota</taxon>
    </lineage>
</organism>
<dbReference type="SMART" id="SM00360">
    <property type="entry name" value="RRM"/>
    <property type="match status" value="2"/>
</dbReference>
<evidence type="ECO:0000256" key="10">
    <source>
        <dbReference type="PROSITE-ProRule" id="PRU00176"/>
    </source>
</evidence>
<dbReference type="CDD" id="cd12334">
    <property type="entry name" value="RRM1_SF3B4"/>
    <property type="match status" value="1"/>
</dbReference>
<feature type="domain" description="RRM" evidence="11">
    <location>
        <begin position="108"/>
        <end position="187"/>
    </location>
</feature>
<dbReference type="PANTHER" id="PTHR48030">
    <property type="entry name" value="SPLICING FACTOR 3B SUBUNIT 4"/>
    <property type="match status" value="1"/>
</dbReference>
<dbReference type="InterPro" id="IPR012677">
    <property type="entry name" value="Nucleotide-bd_a/b_plait_sf"/>
</dbReference>
<evidence type="ECO:0000256" key="1">
    <source>
        <dbReference type="ARBA" id="ARBA00004123"/>
    </source>
</evidence>
<dbReference type="PANTHER" id="PTHR48030:SF2">
    <property type="entry name" value="RRM DOMAIN-CONTAINING PROTEIN"/>
    <property type="match status" value="1"/>
</dbReference>
<keyword evidence="13" id="KW-1185">Reference proteome</keyword>
<keyword evidence="6 10" id="KW-0694">RNA-binding</keyword>
<keyword evidence="4" id="KW-0747">Spliceosome</keyword>
<comment type="similarity">
    <text evidence="2">Belongs to the SF3B4 family.</text>
</comment>